<protein>
    <submittedName>
        <fullName evidence="6">TetR/AcrR family transcriptional regulator</fullName>
    </submittedName>
</protein>
<comment type="caution">
    <text evidence="6">The sequence shown here is derived from an EMBL/GenBank/DDBJ whole genome shotgun (WGS) entry which is preliminary data.</text>
</comment>
<feature type="domain" description="HTH tetR-type" evidence="5">
    <location>
        <begin position="14"/>
        <end position="73"/>
    </location>
</feature>
<evidence type="ECO:0000256" key="4">
    <source>
        <dbReference type="PROSITE-ProRule" id="PRU00335"/>
    </source>
</evidence>
<evidence type="ECO:0000256" key="2">
    <source>
        <dbReference type="ARBA" id="ARBA00023125"/>
    </source>
</evidence>
<dbReference type="PRINTS" id="PR00455">
    <property type="entry name" value="HTHTETR"/>
</dbReference>
<keyword evidence="3" id="KW-0804">Transcription</keyword>
<evidence type="ECO:0000256" key="3">
    <source>
        <dbReference type="ARBA" id="ARBA00023163"/>
    </source>
</evidence>
<organism evidence="6 7">
    <name type="scientific">Actinomadura rugatobispora</name>
    <dbReference type="NCBI Taxonomy" id="1994"/>
    <lineage>
        <taxon>Bacteria</taxon>
        <taxon>Bacillati</taxon>
        <taxon>Actinomycetota</taxon>
        <taxon>Actinomycetes</taxon>
        <taxon>Streptosporangiales</taxon>
        <taxon>Thermomonosporaceae</taxon>
        <taxon>Actinomadura</taxon>
    </lineage>
</organism>
<evidence type="ECO:0000259" key="5">
    <source>
        <dbReference type="PROSITE" id="PS50977"/>
    </source>
</evidence>
<dbReference type="SUPFAM" id="SSF46689">
    <property type="entry name" value="Homeodomain-like"/>
    <property type="match status" value="1"/>
</dbReference>
<name>A0ABW0ZZU9_9ACTN</name>
<dbReference type="PROSITE" id="PS50977">
    <property type="entry name" value="HTH_TETR_2"/>
    <property type="match status" value="1"/>
</dbReference>
<keyword evidence="1" id="KW-0805">Transcription regulation</keyword>
<dbReference type="PANTHER" id="PTHR30055:SF234">
    <property type="entry name" value="HTH-TYPE TRANSCRIPTIONAL REGULATOR BETI"/>
    <property type="match status" value="1"/>
</dbReference>
<dbReference type="Gene3D" id="1.10.357.10">
    <property type="entry name" value="Tetracycline Repressor, domain 2"/>
    <property type="match status" value="1"/>
</dbReference>
<sequence length="217" mass="24256">MPTSSPRAPRRDALRNRERVLTAAERVFAERGLSATLEEVAASAGVGVGTVYRGFHSKTALLEAVFERRLDAGTELLDECRRRPSAWDGLREFLRRSLLQQADDRGLHEFLYTVDTDRTRFDRLRARIEPPLTDLIERAKAEGALRADFRATDVPLLILMFSRLAHTDRTLGPPMARRYLELLLNGLAPGADRGPIEPALSDDALGDWLTGIGRARP</sequence>
<evidence type="ECO:0000313" key="7">
    <source>
        <dbReference type="Proteomes" id="UP001596074"/>
    </source>
</evidence>
<evidence type="ECO:0000256" key="1">
    <source>
        <dbReference type="ARBA" id="ARBA00023015"/>
    </source>
</evidence>
<dbReference type="Pfam" id="PF21597">
    <property type="entry name" value="TetR_C_43"/>
    <property type="match status" value="1"/>
</dbReference>
<gene>
    <name evidence="6" type="ORF">ACFPZN_20120</name>
</gene>
<dbReference type="InterPro" id="IPR009057">
    <property type="entry name" value="Homeodomain-like_sf"/>
</dbReference>
<dbReference type="InterPro" id="IPR036271">
    <property type="entry name" value="Tet_transcr_reg_TetR-rel_C_sf"/>
</dbReference>
<accession>A0ABW0ZZU9</accession>
<dbReference type="PANTHER" id="PTHR30055">
    <property type="entry name" value="HTH-TYPE TRANSCRIPTIONAL REGULATOR RUTR"/>
    <property type="match status" value="1"/>
</dbReference>
<dbReference type="Proteomes" id="UP001596074">
    <property type="component" value="Unassembled WGS sequence"/>
</dbReference>
<dbReference type="InterPro" id="IPR050109">
    <property type="entry name" value="HTH-type_TetR-like_transc_reg"/>
</dbReference>
<keyword evidence="7" id="KW-1185">Reference proteome</keyword>
<reference evidence="7" key="1">
    <citation type="journal article" date="2019" name="Int. J. Syst. Evol. Microbiol.">
        <title>The Global Catalogue of Microorganisms (GCM) 10K type strain sequencing project: providing services to taxonomists for standard genome sequencing and annotation.</title>
        <authorList>
            <consortium name="The Broad Institute Genomics Platform"/>
            <consortium name="The Broad Institute Genome Sequencing Center for Infectious Disease"/>
            <person name="Wu L."/>
            <person name="Ma J."/>
        </authorList>
    </citation>
    <scope>NUCLEOTIDE SEQUENCE [LARGE SCALE GENOMIC DNA]</scope>
    <source>
        <strain evidence="7">KCTC 42087</strain>
    </source>
</reference>
<dbReference type="SUPFAM" id="SSF48498">
    <property type="entry name" value="Tetracyclin repressor-like, C-terminal domain"/>
    <property type="match status" value="1"/>
</dbReference>
<keyword evidence="2 4" id="KW-0238">DNA-binding</keyword>
<dbReference type="RefSeq" id="WP_378283572.1">
    <property type="nucleotide sequence ID" value="NZ_JBHSON010000026.1"/>
</dbReference>
<proteinExistence type="predicted"/>
<dbReference type="InterPro" id="IPR001647">
    <property type="entry name" value="HTH_TetR"/>
</dbReference>
<dbReference type="Pfam" id="PF00440">
    <property type="entry name" value="TetR_N"/>
    <property type="match status" value="1"/>
</dbReference>
<dbReference type="InterPro" id="IPR049445">
    <property type="entry name" value="TetR_SbtR-like_C"/>
</dbReference>
<evidence type="ECO:0000313" key="6">
    <source>
        <dbReference type="EMBL" id="MFC5747942.1"/>
    </source>
</evidence>
<feature type="DNA-binding region" description="H-T-H motif" evidence="4">
    <location>
        <begin position="36"/>
        <end position="55"/>
    </location>
</feature>
<dbReference type="EMBL" id="JBHSON010000026">
    <property type="protein sequence ID" value="MFC5747942.1"/>
    <property type="molecule type" value="Genomic_DNA"/>
</dbReference>